<accession>A0A814TP69</accession>
<evidence type="ECO:0000313" key="3">
    <source>
        <dbReference type="EMBL" id="CAF1515963.1"/>
    </source>
</evidence>
<dbReference type="Pfam" id="PF00646">
    <property type="entry name" value="F-box"/>
    <property type="match status" value="1"/>
</dbReference>
<keyword evidence="4" id="KW-1185">Reference proteome</keyword>
<sequence>MMKTSIEQLPLELWIEILSYLEAHDIFHAFSRLNHYFDEILASDYLLFNVRLDKTDRNPLEYSAQPYWPQSILNRIISLQPVYFTQSSHISEFLRWHSIQLIRLKSLTVKLCGREVPTLSSVLPQLRSLDYLQIKCTPNQQLLNAILALPSLNTGRFRFSRPITSIDIHSDNVSQMKVLDIRLEDTSYGFVMTLLLSHMPNLRWLRMNNYDTYIKNQEWLFFDSLFTLPRLHTLHFNCLSNYSSPVVFQNFHRNLPAAKHASFGLNFDFIHEDLIDHVIHHWWPILETLEQVNLTITCRNRHLIVSDQMFSILNELQNEVVKTKWNANTSSRFLIVKISICKSITSK</sequence>
<dbReference type="InterPro" id="IPR001810">
    <property type="entry name" value="F-box_dom"/>
</dbReference>
<dbReference type="OrthoDB" id="10016727at2759"/>
<dbReference type="Gene3D" id="3.80.10.10">
    <property type="entry name" value="Ribonuclease Inhibitor"/>
    <property type="match status" value="1"/>
</dbReference>
<evidence type="ECO:0000313" key="2">
    <source>
        <dbReference type="EMBL" id="CAF1162514.1"/>
    </source>
</evidence>
<name>A0A814TP69_ADIRI</name>
<dbReference type="EMBL" id="CAJNOR010004613">
    <property type="protein sequence ID" value="CAF1515963.1"/>
    <property type="molecule type" value="Genomic_DNA"/>
</dbReference>
<proteinExistence type="predicted"/>
<dbReference type="AlphaFoldDB" id="A0A814TP69"/>
<evidence type="ECO:0000259" key="1">
    <source>
        <dbReference type="PROSITE" id="PS50181"/>
    </source>
</evidence>
<dbReference type="Proteomes" id="UP000663828">
    <property type="component" value="Unassembled WGS sequence"/>
</dbReference>
<protein>
    <recommendedName>
        <fullName evidence="1">F-box domain-containing protein</fullName>
    </recommendedName>
</protein>
<comment type="caution">
    <text evidence="2">The sequence shown here is derived from an EMBL/GenBank/DDBJ whole genome shotgun (WGS) entry which is preliminary data.</text>
</comment>
<dbReference type="SUPFAM" id="SSF81383">
    <property type="entry name" value="F-box domain"/>
    <property type="match status" value="1"/>
</dbReference>
<dbReference type="Proteomes" id="UP000663852">
    <property type="component" value="Unassembled WGS sequence"/>
</dbReference>
<organism evidence="2 5">
    <name type="scientific">Adineta ricciae</name>
    <name type="common">Rotifer</name>
    <dbReference type="NCBI Taxonomy" id="249248"/>
    <lineage>
        <taxon>Eukaryota</taxon>
        <taxon>Metazoa</taxon>
        <taxon>Spiralia</taxon>
        <taxon>Gnathifera</taxon>
        <taxon>Rotifera</taxon>
        <taxon>Eurotatoria</taxon>
        <taxon>Bdelloidea</taxon>
        <taxon>Adinetida</taxon>
        <taxon>Adinetidae</taxon>
        <taxon>Adineta</taxon>
    </lineage>
</organism>
<reference evidence="2" key="1">
    <citation type="submission" date="2021-02" db="EMBL/GenBank/DDBJ databases">
        <authorList>
            <person name="Nowell W R."/>
        </authorList>
    </citation>
    <scope>NUCLEOTIDE SEQUENCE</scope>
</reference>
<dbReference type="EMBL" id="CAJNOJ010000126">
    <property type="protein sequence ID" value="CAF1162514.1"/>
    <property type="molecule type" value="Genomic_DNA"/>
</dbReference>
<evidence type="ECO:0000313" key="4">
    <source>
        <dbReference type="Proteomes" id="UP000663828"/>
    </source>
</evidence>
<evidence type="ECO:0000313" key="5">
    <source>
        <dbReference type="Proteomes" id="UP000663852"/>
    </source>
</evidence>
<dbReference type="InterPro" id="IPR036047">
    <property type="entry name" value="F-box-like_dom_sf"/>
</dbReference>
<dbReference type="InterPro" id="IPR032675">
    <property type="entry name" value="LRR_dom_sf"/>
</dbReference>
<gene>
    <name evidence="2" type="ORF">EDS130_LOCUS23220</name>
    <name evidence="3" type="ORF">XAT740_LOCUS40497</name>
</gene>
<dbReference type="PROSITE" id="PS50181">
    <property type="entry name" value="FBOX"/>
    <property type="match status" value="1"/>
</dbReference>
<feature type="domain" description="F-box" evidence="1">
    <location>
        <begin position="3"/>
        <end position="50"/>
    </location>
</feature>